<keyword evidence="2" id="KW-0238">DNA-binding</keyword>
<evidence type="ECO:0000259" key="4">
    <source>
        <dbReference type="PROSITE" id="PS50956"/>
    </source>
</evidence>
<dbReference type="PANTHER" id="PTHR30154:SF34">
    <property type="entry name" value="TRANSCRIPTIONAL REGULATOR AZLB"/>
    <property type="match status" value="1"/>
</dbReference>
<dbReference type="InterPro" id="IPR011008">
    <property type="entry name" value="Dimeric_a/b-barrel"/>
</dbReference>
<protein>
    <submittedName>
        <fullName evidence="5">AsnC family transcriptional regulator</fullName>
    </submittedName>
</protein>
<dbReference type="Pfam" id="PF13412">
    <property type="entry name" value="HTH_24"/>
    <property type="match status" value="1"/>
</dbReference>
<proteinExistence type="predicted"/>
<dbReference type="InterPro" id="IPR019888">
    <property type="entry name" value="Tscrpt_reg_AsnC-like"/>
</dbReference>
<dbReference type="EMBL" id="AP025516">
    <property type="protein sequence ID" value="BDD86789.1"/>
    <property type="molecule type" value="Genomic_DNA"/>
</dbReference>
<feature type="domain" description="HTH asnC-type" evidence="4">
    <location>
        <begin position="5"/>
        <end position="66"/>
    </location>
</feature>
<dbReference type="Proteomes" id="UP000830055">
    <property type="component" value="Chromosome"/>
</dbReference>
<keyword evidence="1" id="KW-0805">Transcription regulation</keyword>
<dbReference type="Gene3D" id="1.10.10.10">
    <property type="entry name" value="Winged helix-like DNA-binding domain superfamily/Winged helix DNA-binding domain"/>
    <property type="match status" value="1"/>
</dbReference>
<dbReference type="RefSeq" id="WP_284153860.1">
    <property type="nucleotide sequence ID" value="NZ_AP025516.1"/>
</dbReference>
<dbReference type="InterPro" id="IPR019887">
    <property type="entry name" value="Tscrpt_reg_AsnC/Lrp_C"/>
</dbReference>
<keyword evidence="6" id="KW-1185">Reference proteome</keyword>
<dbReference type="PROSITE" id="PS50956">
    <property type="entry name" value="HTH_ASNC_2"/>
    <property type="match status" value="1"/>
</dbReference>
<gene>
    <name evidence="5" type="ORF">DPPLL_11540</name>
</gene>
<sequence length="162" mass="17990">MAQPLDQTNIEILTILQEKARIPNIEVSRLINLAPSAVLERIRKMESQGIIDGYEVRLNPEQFNCRTIAFVLVSLDGSADLPTVESRLSSNELIQEVHRIAGADGYLIKVRTADLPALDQVLRHDIMTIPGVRSTRTLPVLSTPKETARIPITFSERPAPCP</sequence>
<dbReference type="InterPro" id="IPR036390">
    <property type="entry name" value="WH_DNA-bd_sf"/>
</dbReference>
<dbReference type="Gene3D" id="3.30.70.920">
    <property type="match status" value="1"/>
</dbReference>
<dbReference type="SMART" id="SM00344">
    <property type="entry name" value="HTH_ASNC"/>
    <property type="match status" value="1"/>
</dbReference>
<dbReference type="InterPro" id="IPR036388">
    <property type="entry name" value="WH-like_DNA-bd_sf"/>
</dbReference>
<keyword evidence="3" id="KW-0804">Transcription</keyword>
<evidence type="ECO:0000256" key="2">
    <source>
        <dbReference type="ARBA" id="ARBA00023125"/>
    </source>
</evidence>
<dbReference type="Pfam" id="PF01037">
    <property type="entry name" value="AsnC_trans_reg"/>
    <property type="match status" value="1"/>
</dbReference>
<dbReference type="SUPFAM" id="SSF54909">
    <property type="entry name" value="Dimeric alpha+beta barrel"/>
    <property type="match status" value="1"/>
</dbReference>
<evidence type="ECO:0000313" key="6">
    <source>
        <dbReference type="Proteomes" id="UP000830055"/>
    </source>
</evidence>
<name>A0ABN6M678_9BACT</name>
<organism evidence="5 6">
    <name type="scientific">Desulfofustis limnaeus</name>
    <dbReference type="NCBI Taxonomy" id="2740163"/>
    <lineage>
        <taxon>Bacteria</taxon>
        <taxon>Pseudomonadati</taxon>
        <taxon>Thermodesulfobacteriota</taxon>
        <taxon>Desulfobulbia</taxon>
        <taxon>Desulfobulbales</taxon>
        <taxon>Desulfocapsaceae</taxon>
        <taxon>Desulfofustis</taxon>
    </lineage>
</organism>
<dbReference type="InterPro" id="IPR000485">
    <property type="entry name" value="AsnC-type_HTH_dom"/>
</dbReference>
<dbReference type="PANTHER" id="PTHR30154">
    <property type="entry name" value="LEUCINE-RESPONSIVE REGULATORY PROTEIN"/>
    <property type="match status" value="1"/>
</dbReference>
<accession>A0ABN6M678</accession>
<dbReference type="PRINTS" id="PR00033">
    <property type="entry name" value="HTHASNC"/>
</dbReference>
<evidence type="ECO:0000256" key="1">
    <source>
        <dbReference type="ARBA" id="ARBA00023015"/>
    </source>
</evidence>
<dbReference type="SUPFAM" id="SSF46785">
    <property type="entry name" value="Winged helix' DNA-binding domain"/>
    <property type="match status" value="1"/>
</dbReference>
<reference evidence="5 6" key="1">
    <citation type="submission" date="2022-01" db="EMBL/GenBank/DDBJ databases">
        <title>Desulfofustis limnae sp. nov., a novel mesophilic sulfate-reducing bacterium isolated from marsh soil.</title>
        <authorList>
            <person name="Watanabe M."/>
            <person name="Takahashi A."/>
            <person name="Kojima H."/>
            <person name="Fukui M."/>
        </authorList>
    </citation>
    <scope>NUCLEOTIDE SEQUENCE [LARGE SCALE GENOMIC DNA]</scope>
    <source>
        <strain evidence="5 6">PPLL</strain>
    </source>
</reference>
<evidence type="ECO:0000256" key="3">
    <source>
        <dbReference type="ARBA" id="ARBA00023163"/>
    </source>
</evidence>
<evidence type="ECO:0000313" key="5">
    <source>
        <dbReference type="EMBL" id="BDD86789.1"/>
    </source>
</evidence>